<reference evidence="1" key="1">
    <citation type="submission" date="2024-05" db="EMBL/GenBank/DDBJ databases">
        <title>Campylobacter coli isolated from environmental waters in Slovenia.</title>
        <authorList>
            <person name="Zautner A.E."/>
            <person name="Bunk B."/>
            <person name="Riedel T."/>
            <person name="Sproeer C."/>
        </authorList>
    </citation>
    <scope>NUCLEOTIDE SEQUENCE</scope>
    <source>
        <strain evidence="1">CCS1377</strain>
    </source>
</reference>
<protein>
    <submittedName>
        <fullName evidence="1">Uncharacterized protein</fullName>
    </submittedName>
</protein>
<dbReference type="AlphaFoldDB" id="A0AAU7E714"/>
<evidence type="ECO:0000313" key="1">
    <source>
        <dbReference type="EMBL" id="XBJ29768.1"/>
    </source>
</evidence>
<dbReference type="EMBL" id="CP155620">
    <property type="protein sequence ID" value="XBJ29768.1"/>
    <property type="molecule type" value="Genomic_DNA"/>
</dbReference>
<accession>A0AAU7E714</accession>
<name>A0AAU7E714_9BACT</name>
<gene>
    <name evidence="1" type="ORF">AAH949_02725</name>
</gene>
<proteinExistence type="predicted"/>
<sequence length="109" mass="12418">MVDTNFAKRFENATQKEIIHALALTERKAEKLALQTKENKERFKFLQSKLKSSFSLRKRGEKAIQDEPTEETKAILAKNDPSPYTSFDSVLKAVDDELKVENAQSSLSK</sequence>
<dbReference type="RefSeq" id="WP_348518914.1">
    <property type="nucleotide sequence ID" value="NZ_CP155620.1"/>
</dbReference>
<organism evidence="1">
    <name type="scientific">Campylobacter sp. CCS1377</name>
    <dbReference type="NCBI Taxonomy" id="3158229"/>
    <lineage>
        <taxon>Bacteria</taxon>
        <taxon>Pseudomonadati</taxon>
        <taxon>Campylobacterota</taxon>
        <taxon>Epsilonproteobacteria</taxon>
        <taxon>Campylobacterales</taxon>
        <taxon>Campylobacteraceae</taxon>
        <taxon>Campylobacter</taxon>
    </lineage>
</organism>